<accession>A0A0E9STK7</accession>
<keyword evidence="1" id="KW-0732">Signal</keyword>
<name>A0A0E9STK7_ANGAN</name>
<dbReference type="AlphaFoldDB" id="A0A0E9STK7"/>
<proteinExistence type="predicted"/>
<dbReference type="EMBL" id="GBXM01063931">
    <property type="protein sequence ID" value="JAH44646.1"/>
    <property type="molecule type" value="Transcribed_RNA"/>
</dbReference>
<reference evidence="2" key="1">
    <citation type="submission" date="2014-11" db="EMBL/GenBank/DDBJ databases">
        <authorList>
            <person name="Amaro Gonzalez C."/>
        </authorList>
    </citation>
    <scope>NUCLEOTIDE SEQUENCE</scope>
</reference>
<feature type="signal peptide" evidence="1">
    <location>
        <begin position="1"/>
        <end position="19"/>
    </location>
</feature>
<evidence type="ECO:0000256" key="1">
    <source>
        <dbReference type="SAM" id="SignalP"/>
    </source>
</evidence>
<evidence type="ECO:0000313" key="2">
    <source>
        <dbReference type="EMBL" id="JAH44646.1"/>
    </source>
</evidence>
<protein>
    <submittedName>
        <fullName evidence="2">Uncharacterized protein</fullName>
    </submittedName>
</protein>
<reference evidence="2" key="2">
    <citation type="journal article" date="2015" name="Fish Shellfish Immunol.">
        <title>Early steps in the European eel (Anguilla anguilla)-Vibrio vulnificus interaction in the gills: Role of the RtxA13 toxin.</title>
        <authorList>
            <person name="Callol A."/>
            <person name="Pajuelo D."/>
            <person name="Ebbesson L."/>
            <person name="Teles M."/>
            <person name="MacKenzie S."/>
            <person name="Amaro C."/>
        </authorList>
    </citation>
    <scope>NUCLEOTIDE SEQUENCE</scope>
</reference>
<sequence length="41" mass="4849">MPLSMCIVLIIIIYQSCKKQEKDTCMLLKCWRIQLNIYITG</sequence>
<feature type="chain" id="PRO_5002432642" evidence="1">
    <location>
        <begin position="20"/>
        <end position="41"/>
    </location>
</feature>
<organism evidence="2">
    <name type="scientific">Anguilla anguilla</name>
    <name type="common">European freshwater eel</name>
    <name type="synonym">Muraena anguilla</name>
    <dbReference type="NCBI Taxonomy" id="7936"/>
    <lineage>
        <taxon>Eukaryota</taxon>
        <taxon>Metazoa</taxon>
        <taxon>Chordata</taxon>
        <taxon>Craniata</taxon>
        <taxon>Vertebrata</taxon>
        <taxon>Euteleostomi</taxon>
        <taxon>Actinopterygii</taxon>
        <taxon>Neopterygii</taxon>
        <taxon>Teleostei</taxon>
        <taxon>Anguilliformes</taxon>
        <taxon>Anguillidae</taxon>
        <taxon>Anguilla</taxon>
    </lineage>
</organism>